<accession>A0A9D1FMD7</accession>
<dbReference type="InterPro" id="IPR008928">
    <property type="entry name" value="6-hairpin_glycosidase_sf"/>
</dbReference>
<evidence type="ECO:0000259" key="1">
    <source>
        <dbReference type="Pfam" id="PF04685"/>
    </source>
</evidence>
<evidence type="ECO:0000259" key="2">
    <source>
        <dbReference type="Pfam" id="PF12215"/>
    </source>
</evidence>
<dbReference type="AlphaFoldDB" id="A0A9D1FMD7"/>
<name>A0A9D1FMD7_9FIRM</name>
<dbReference type="PANTHER" id="PTHR12654:SF0">
    <property type="entry name" value="NON-LYSOSOMAL GLUCOSYLCERAMIDASE"/>
    <property type="match status" value="1"/>
</dbReference>
<feature type="domain" description="Glycosyl-hydrolase family 116 catalytic region" evidence="1">
    <location>
        <begin position="523"/>
        <end position="775"/>
    </location>
</feature>
<evidence type="ECO:0000313" key="3">
    <source>
        <dbReference type="EMBL" id="HIS76384.1"/>
    </source>
</evidence>
<organism evidence="3 4">
    <name type="scientific">Candidatus Merdivicinus excrementipullorum</name>
    <dbReference type="NCBI Taxonomy" id="2840867"/>
    <lineage>
        <taxon>Bacteria</taxon>
        <taxon>Bacillati</taxon>
        <taxon>Bacillota</taxon>
        <taxon>Clostridia</taxon>
        <taxon>Eubacteriales</taxon>
        <taxon>Oscillospiraceae</taxon>
        <taxon>Oscillospiraceae incertae sedis</taxon>
        <taxon>Candidatus Merdivicinus</taxon>
    </lineage>
</organism>
<dbReference type="Gene3D" id="1.50.10.10">
    <property type="match status" value="1"/>
</dbReference>
<reference evidence="3" key="1">
    <citation type="submission" date="2020-10" db="EMBL/GenBank/DDBJ databases">
        <authorList>
            <person name="Gilroy R."/>
        </authorList>
    </citation>
    <scope>NUCLEOTIDE SEQUENCE</scope>
    <source>
        <strain evidence="3">CHK199-13235</strain>
    </source>
</reference>
<evidence type="ECO:0000313" key="4">
    <source>
        <dbReference type="Proteomes" id="UP000824002"/>
    </source>
</evidence>
<dbReference type="InterPro" id="IPR052566">
    <property type="entry name" value="Non-lysos_glucosylceramidase"/>
</dbReference>
<feature type="domain" description="Glycosyl-hydrolase family 116 N-terminal" evidence="2">
    <location>
        <begin position="343"/>
        <end position="410"/>
    </location>
</feature>
<dbReference type="InterPro" id="IPR024462">
    <property type="entry name" value="GH116_N"/>
</dbReference>
<dbReference type="PANTHER" id="PTHR12654">
    <property type="entry name" value="BILE ACID BETA-GLUCOSIDASE-RELATED"/>
    <property type="match status" value="1"/>
</dbReference>
<gene>
    <name evidence="3" type="ORF">IAB51_06165</name>
</gene>
<dbReference type="SUPFAM" id="SSF48208">
    <property type="entry name" value="Six-hairpin glycosidases"/>
    <property type="match status" value="1"/>
</dbReference>
<feature type="domain" description="Glycosyl-hydrolase family 116 N-terminal" evidence="2">
    <location>
        <begin position="16"/>
        <end position="265"/>
    </location>
</feature>
<dbReference type="Proteomes" id="UP000824002">
    <property type="component" value="Unassembled WGS sequence"/>
</dbReference>
<dbReference type="GO" id="GO:0005975">
    <property type="term" value="P:carbohydrate metabolic process"/>
    <property type="evidence" value="ECO:0007669"/>
    <property type="project" value="InterPro"/>
</dbReference>
<dbReference type="InterPro" id="IPR012341">
    <property type="entry name" value="6hp_glycosidase-like_sf"/>
</dbReference>
<dbReference type="Pfam" id="PF04685">
    <property type="entry name" value="DUF608"/>
    <property type="match status" value="1"/>
</dbReference>
<sequence length="881" mass="99035">MNHMRTIIQRTPEFAGMALGGIGTGTVEIFPDGRLNNWSIFNRGKWASRSPEQDHLEDIPDFPEELLCFYLRTCAEGGEPIVRKLSYDSPNRLGYFRSAMYSWMKCVPEIAWTPNFPAALLEYRDPDLPVRVSAEYVSPFVPHNARISGTPGFSVNYTIANCGQRPVTVSLLGLMQNPVCRGVPRRELVNRFSRLSGASMITMSSASEEALPQNGSVSLMAVGGEHSYICGDFEAYLKAYVLGWELGTTEESCLFDFRKTGRLPNLGWESLPDLSEFTPDKIDKMEEGQIEAWLALMLKAAWGANPWKRLCELDPCPVETIEGKRTFLKMLANQYQEFTAPNHPEHSEWGGCGLCSAVTLQPGETKELSFLLGWYFPHHISPTGQTVGHQYENWFSNSGEVCSFLAENYQSIFPKAKEFSQLLGETDAPAAFPRGWTAHLNTLLKCSWWTKNGDFGIWEGFGSCGFHTTDITYHGSWGLLALFPELQLRQMRMGAKFQRKDGRVHHFFTPDFSAVDEGFDRVDMNPQFVLMVCRDYLWTGDRQYLAELWPHVVLAMENTALLDSDGDGLPDTDTKANTYDAWKFQGAPAYIASLWLGALTAGIRLAAEMEETDFVQKWSRLLEKGKASFAKLWNGSYYSLWVDGALRDECCMSDQLDGLWYSTLMGLPSFVEESYVSQTLDSILKWNFNGENGLINASYPPNAAPTLYTYQNVQALANWSGIEYAFASLLLEYGRFTEASELAGIVEKRYWYAGRIFNHEECGDYYYRPLSSWTMMLSLSHFRLDGPKKRLSFSLTPGVHCIPWFAPAGYGTIQMENNEIKISCLEGSLAFAELFCGNGGKLTAISVNQQNVPFSCSEDGTIRTEVSLQCGDGLSLHFRNA</sequence>
<proteinExistence type="predicted"/>
<dbReference type="Pfam" id="PF12215">
    <property type="entry name" value="Glyco_hydr_116N"/>
    <property type="match status" value="2"/>
</dbReference>
<dbReference type="EMBL" id="DVJP01000040">
    <property type="protein sequence ID" value="HIS76384.1"/>
    <property type="molecule type" value="Genomic_DNA"/>
</dbReference>
<dbReference type="InterPro" id="IPR006775">
    <property type="entry name" value="GH116_catalytic"/>
</dbReference>
<protein>
    <recommendedName>
        <fullName evidence="5">Glycosyl-hydrolase family 116 catalytic region domain-containing protein</fullName>
    </recommendedName>
</protein>
<dbReference type="GO" id="GO:0008422">
    <property type="term" value="F:beta-glucosidase activity"/>
    <property type="evidence" value="ECO:0007669"/>
    <property type="project" value="TreeGrafter"/>
</dbReference>
<comment type="caution">
    <text evidence="3">The sequence shown here is derived from an EMBL/GenBank/DDBJ whole genome shotgun (WGS) entry which is preliminary data.</text>
</comment>
<reference evidence="3" key="2">
    <citation type="journal article" date="2021" name="PeerJ">
        <title>Extensive microbial diversity within the chicken gut microbiome revealed by metagenomics and culture.</title>
        <authorList>
            <person name="Gilroy R."/>
            <person name="Ravi A."/>
            <person name="Getino M."/>
            <person name="Pursley I."/>
            <person name="Horton D.L."/>
            <person name="Alikhan N.F."/>
            <person name="Baker D."/>
            <person name="Gharbi K."/>
            <person name="Hall N."/>
            <person name="Watson M."/>
            <person name="Adriaenssens E.M."/>
            <person name="Foster-Nyarko E."/>
            <person name="Jarju S."/>
            <person name="Secka A."/>
            <person name="Antonio M."/>
            <person name="Oren A."/>
            <person name="Chaudhuri R.R."/>
            <person name="La Ragione R."/>
            <person name="Hildebrand F."/>
            <person name="Pallen M.J."/>
        </authorList>
    </citation>
    <scope>NUCLEOTIDE SEQUENCE</scope>
    <source>
        <strain evidence="3">CHK199-13235</strain>
    </source>
</reference>
<evidence type="ECO:0008006" key="5">
    <source>
        <dbReference type="Google" id="ProtNLM"/>
    </source>
</evidence>